<name>A0AAD1XCL3_EUPCR</name>
<reference evidence="2" key="1">
    <citation type="submission" date="2023-07" db="EMBL/GenBank/DDBJ databases">
        <authorList>
            <consortium name="AG Swart"/>
            <person name="Singh M."/>
            <person name="Singh A."/>
            <person name="Seah K."/>
            <person name="Emmerich C."/>
        </authorList>
    </citation>
    <scope>NUCLEOTIDE SEQUENCE</scope>
    <source>
        <strain evidence="2">DP1</strain>
    </source>
</reference>
<evidence type="ECO:0000256" key="1">
    <source>
        <dbReference type="SAM" id="MobiDB-lite"/>
    </source>
</evidence>
<gene>
    <name evidence="2" type="ORF">ECRASSUSDP1_LOCUS10699</name>
</gene>
<evidence type="ECO:0000313" key="2">
    <source>
        <dbReference type="EMBL" id="CAI2369400.1"/>
    </source>
</evidence>
<accession>A0AAD1XCL3</accession>
<protein>
    <submittedName>
        <fullName evidence="2">Uncharacterized protein</fullName>
    </submittedName>
</protein>
<proteinExistence type="predicted"/>
<dbReference type="Proteomes" id="UP001295684">
    <property type="component" value="Unassembled WGS sequence"/>
</dbReference>
<comment type="caution">
    <text evidence="2">The sequence shown here is derived from an EMBL/GenBank/DDBJ whole genome shotgun (WGS) entry which is preliminary data.</text>
</comment>
<dbReference type="AlphaFoldDB" id="A0AAD1XCL3"/>
<organism evidence="2 3">
    <name type="scientific">Euplotes crassus</name>
    <dbReference type="NCBI Taxonomy" id="5936"/>
    <lineage>
        <taxon>Eukaryota</taxon>
        <taxon>Sar</taxon>
        <taxon>Alveolata</taxon>
        <taxon>Ciliophora</taxon>
        <taxon>Intramacronucleata</taxon>
        <taxon>Spirotrichea</taxon>
        <taxon>Hypotrichia</taxon>
        <taxon>Euplotida</taxon>
        <taxon>Euplotidae</taxon>
        <taxon>Moneuplotes</taxon>
    </lineage>
</organism>
<keyword evidence="3" id="KW-1185">Reference proteome</keyword>
<feature type="region of interest" description="Disordered" evidence="1">
    <location>
        <begin position="1"/>
        <end position="20"/>
    </location>
</feature>
<sequence>MESQVSLHLEETKAPSPSSTVSKTLLTTVPLVLKTLPYFGWADECKVLMTQLRSQSRSLWFSQEDRLLAPVTDKYGIQRFHLQKRELCITNLGETSRPTGEPLEVSELNRLVITNDYKLYLLDFDFMHGKEVEGLGVLRDFIKSIDLIALSISKISSYFKRLDEYYDEEDTYRVEHQEKQLDLLSKVAELLDKEVKKTQEHGRTLLSFPKPFEIICDEFEQPIYGAKDSVICDYNSDARLSIEEKCLKQLQSYGLSTESLCDYYSQALELMTPQTLFHKLEHCGLTIDLSELYNRDEAMGFDAFETCFTQLFERMKIHEDCVEEEDLKLPKVKLKYWFKKREIGYKEALKALEFISSCFHYLKNKCAAISLKIDKGSCSNYEYVTGESCYLGVQDEHGTRMIIFKLANFNCKLSQGFTIDQGFIIFKEFYLECEGIEEASPADLEEAKLLTEDLSVFIPLEEVKTLSFDFYKDSELFKGPFQNLSELRLEISPSALEDSDTYEKLQVFQNNTKVWVEVVGRYTKNDVQEESKVALFKALERFNLQRLDMRRLEINNQATLASLNSFLEKTNPTSISVEIRASQIENEEFES</sequence>
<dbReference type="EMBL" id="CAMPGE010010552">
    <property type="protein sequence ID" value="CAI2369400.1"/>
    <property type="molecule type" value="Genomic_DNA"/>
</dbReference>
<evidence type="ECO:0000313" key="3">
    <source>
        <dbReference type="Proteomes" id="UP001295684"/>
    </source>
</evidence>